<evidence type="ECO:0000256" key="10">
    <source>
        <dbReference type="ARBA" id="ARBA00053031"/>
    </source>
</evidence>
<comment type="similarity">
    <text evidence="11">Belongs to the OKL38 family.</text>
</comment>
<comment type="function">
    <text evidence="13">Monooxygenase catalytic activity. Involved in regulation of cytokinesis; promotes RHOA activity, probably acting locally at the midbody in late cytokinesis. Monooxygenase activity is involved in stabilizing transient structures between daughter cells, termed intercellular bridges, before abscission. Regulates differentiation and proliferation through the regulation of cell death.</text>
</comment>
<sequence>MAITSAVNIKEVSAKLKYRIDKVDSEGLPVPHSSPGNGPSAICLSYILSGHRPYIKNGAVHPNPILQKKLQQIGDCPLLDQDLEYLAEGVEGRSQNPMAVLFDSLVRPDRDFGGTADSVLTWKEDHKDHIQHLVLGKGPPGGSWHSFDGSMTTLSLGEWMELPGLNFRDWIRRKGRNLRNDRATTKDVAQYYQHYVKVMGLKKYFASGTLVTSVKPVDLSSLQRTSLSLHSTEDLSKKLYEIKGVCLSKEAPETPFCVYAENVVLATGTYDSPAHLGVDGEDFPFVYHKISDLESAVEEQRLGPNSDPILVVGAGLTAADAVLLAHHRNVPVLHTFRRGLNDLGLIFNQLPQMMYPEYHKVHQMMREQCCPPCKCYSGYRSFPLHHVKSFSSDKTCVLESTKEGKKVFRISMAFVLIGSNPNLSFLANSGKHLTVDQEHEVNCKRNPIDTHPFTYESLQEPGLYAMGPLAGDSFVRFLQGGALAVTASLVKKRKVQTVRPPLIKGSAMRCIINVGVEMGRRTRTKQPQWLSEMLLVASAQREPLWRRVLRICGSQVQFYGCTITSKTPYFKLDSYS</sequence>
<dbReference type="GO" id="GO:0030154">
    <property type="term" value="P:cell differentiation"/>
    <property type="evidence" value="ECO:0007669"/>
    <property type="project" value="UniProtKB-KW"/>
</dbReference>
<feature type="non-terminal residue" evidence="14">
    <location>
        <position position="576"/>
    </location>
</feature>
<evidence type="ECO:0000256" key="7">
    <source>
        <dbReference type="ARBA" id="ARBA00022857"/>
    </source>
</evidence>
<evidence type="ECO:0000256" key="8">
    <source>
        <dbReference type="ARBA" id="ARBA00023002"/>
    </source>
</evidence>
<evidence type="ECO:0000313" key="15">
    <source>
        <dbReference type="Proteomes" id="UP000886611"/>
    </source>
</evidence>
<comment type="subcellular location">
    <subcellularLocation>
        <location evidence="1">Midbody</location>
    </subcellularLocation>
</comment>
<keyword evidence="5" id="KW-0221">Differentiation</keyword>
<evidence type="ECO:0000256" key="5">
    <source>
        <dbReference type="ARBA" id="ARBA00022782"/>
    </source>
</evidence>
<gene>
    <name evidence="14" type="primary">Osgin1</name>
    <name evidence="14" type="ORF">GTO96_0022586</name>
</gene>
<dbReference type="PRINTS" id="PR00368">
    <property type="entry name" value="FADPNR"/>
</dbReference>
<protein>
    <recommendedName>
        <fullName evidence="12">Oxidative stress-induced growth inhibitor 1</fullName>
    </recommendedName>
</protein>
<evidence type="ECO:0000256" key="11">
    <source>
        <dbReference type="ARBA" id="ARBA00061663"/>
    </source>
</evidence>
<reference evidence="14 15" key="1">
    <citation type="journal article" date="2021" name="Cell">
        <title>Tracing the genetic footprints of vertebrate landing in non-teleost ray-finned fishes.</title>
        <authorList>
            <person name="Bi X."/>
            <person name="Wang K."/>
            <person name="Yang L."/>
            <person name="Pan H."/>
            <person name="Jiang H."/>
            <person name="Wei Q."/>
            <person name="Fang M."/>
            <person name="Yu H."/>
            <person name="Zhu C."/>
            <person name="Cai Y."/>
            <person name="He Y."/>
            <person name="Gan X."/>
            <person name="Zeng H."/>
            <person name="Yu D."/>
            <person name="Zhu Y."/>
            <person name="Jiang H."/>
            <person name="Qiu Q."/>
            <person name="Yang H."/>
            <person name="Zhang Y.E."/>
            <person name="Wang W."/>
            <person name="Zhu M."/>
            <person name="He S."/>
            <person name="Zhang G."/>
        </authorList>
    </citation>
    <scope>NUCLEOTIDE SEQUENCE [LARGE SCALE GENOMIC DNA]</scope>
    <source>
        <strain evidence="14">Bchr_013</strain>
    </source>
</reference>
<organism evidence="14 15">
    <name type="scientific">Polypterus senegalus</name>
    <name type="common">Senegal bichir</name>
    <dbReference type="NCBI Taxonomy" id="55291"/>
    <lineage>
        <taxon>Eukaryota</taxon>
        <taxon>Metazoa</taxon>
        <taxon>Chordata</taxon>
        <taxon>Craniata</taxon>
        <taxon>Vertebrata</taxon>
        <taxon>Euteleostomi</taxon>
        <taxon>Actinopterygii</taxon>
        <taxon>Polypteriformes</taxon>
        <taxon>Polypteridae</taxon>
        <taxon>Polypterus</taxon>
    </lineage>
</organism>
<proteinExistence type="inferred from homology"/>
<accession>A0A8X8BWF8</accession>
<dbReference type="Gene3D" id="3.50.50.60">
    <property type="entry name" value="FAD/NAD(P)-binding domain"/>
    <property type="match status" value="1"/>
</dbReference>
<evidence type="ECO:0000256" key="1">
    <source>
        <dbReference type="ARBA" id="ARBA00004214"/>
    </source>
</evidence>
<dbReference type="GO" id="GO:0008083">
    <property type="term" value="F:growth factor activity"/>
    <property type="evidence" value="ECO:0007669"/>
    <property type="project" value="TreeGrafter"/>
</dbReference>
<evidence type="ECO:0000256" key="2">
    <source>
        <dbReference type="ARBA" id="ARBA00022553"/>
    </source>
</evidence>
<keyword evidence="3" id="KW-0341">Growth regulation</keyword>
<evidence type="ECO:0000256" key="4">
    <source>
        <dbReference type="ARBA" id="ARBA00022630"/>
    </source>
</evidence>
<dbReference type="PANTHER" id="PTHR15192:SF15">
    <property type="entry name" value="OXIDATIVE STRESS-INDUCED GROWTH INHIBITOR 1"/>
    <property type="match status" value="1"/>
</dbReference>
<dbReference type="InterPro" id="IPR029731">
    <property type="entry name" value="OSGIN1/2"/>
</dbReference>
<keyword evidence="7" id="KW-0521">NADP</keyword>
<dbReference type="InterPro" id="IPR036188">
    <property type="entry name" value="FAD/NAD-bd_sf"/>
</dbReference>
<dbReference type="SUPFAM" id="SSF51905">
    <property type="entry name" value="FAD/NAD(P)-binding domain"/>
    <property type="match status" value="1"/>
</dbReference>
<keyword evidence="2" id="KW-0597">Phosphoprotein</keyword>
<comment type="caution">
    <text evidence="14">The sequence shown here is derived from an EMBL/GenBank/DDBJ whole genome shotgun (WGS) entry which is preliminary data.</text>
</comment>
<feature type="non-terminal residue" evidence="14">
    <location>
        <position position="1"/>
    </location>
</feature>
<dbReference type="Proteomes" id="UP000886611">
    <property type="component" value="Unassembled WGS sequence"/>
</dbReference>
<dbReference type="PANTHER" id="PTHR15192">
    <property type="entry name" value="PROTEIN CBG05349"/>
    <property type="match status" value="1"/>
</dbReference>
<dbReference type="FunFam" id="3.50.50.60:FF:000152">
    <property type="entry name" value="Oxidative stress-induced growth inhibitor 1"/>
    <property type="match status" value="1"/>
</dbReference>
<keyword evidence="15" id="KW-1185">Reference proteome</keyword>
<evidence type="ECO:0000256" key="3">
    <source>
        <dbReference type="ARBA" id="ARBA00022604"/>
    </source>
</evidence>
<evidence type="ECO:0000256" key="13">
    <source>
        <dbReference type="ARBA" id="ARBA00093330"/>
    </source>
</evidence>
<keyword evidence="4" id="KW-0285">Flavoprotein</keyword>
<comment type="cofactor">
    <cofactor evidence="10">
        <name>NADPH</name>
        <dbReference type="ChEBI" id="CHEBI:57783"/>
    </cofactor>
</comment>
<keyword evidence="9" id="KW-0503">Monooxygenase</keyword>
<name>A0A8X8BWF8_POLSE</name>
<dbReference type="GO" id="GO:0030308">
    <property type="term" value="P:negative regulation of cell growth"/>
    <property type="evidence" value="ECO:0007669"/>
    <property type="project" value="TreeGrafter"/>
</dbReference>
<evidence type="ECO:0000256" key="9">
    <source>
        <dbReference type="ARBA" id="ARBA00023033"/>
    </source>
</evidence>
<dbReference type="GO" id="GO:0030496">
    <property type="term" value="C:midbody"/>
    <property type="evidence" value="ECO:0007669"/>
    <property type="project" value="UniProtKB-SubCell"/>
</dbReference>
<keyword evidence="8" id="KW-0560">Oxidoreductase</keyword>
<dbReference type="GO" id="GO:0004497">
    <property type="term" value="F:monooxygenase activity"/>
    <property type="evidence" value="ECO:0007669"/>
    <property type="project" value="UniProtKB-KW"/>
</dbReference>
<dbReference type="EMBL" id="JAATIS010000147">
    <property type="protein sequence ID" value="KAG2470216.1"/>
    <property type="molecule type" value="Genomic_DNA"/>
</dbReference>
<dbReference type="AlphaFoldDB" id="A0A8X8BWF8"/>
<evidence type="ECO:0000313" key="14">
    <source>
        <dbReference type="EMBL" id="KAG2470216.1"/>
    </source>
</evidence>
<evidence type="ECO:0000256" key="6">
    <source>
        <dbReference type="ARBA" id="ARBA00022827"/>
    </source>
</evidence>
<evidence type="ECO:0000256" key="12">
    <source>
        <dbReference type="ARBA" id="ARBA00070803"/>
    </source>
</evidence>
<keyword evidence="6" id="KW-0274">FAD</keyword>